<dbReference type="PATRIC" id="fig|821.40.peg.794"/>
<feature type="region of interest" description="Disordered" evidence="1">
    <location>
        <begin position="46"/>
        <end position="65"/>
    </location>
</feature>
<dbReference type="NCBIfam" id="NF038041">
    <property type="entry name" value="fim_Mfa1_fam"/>
    <property type="match status" value="1"/>
</dbReference>
<accession>A0A0P0L1L6</accession>
<dbReference type="EMBL" id="WDBI01000013">
    <property type="protein sequence ID" value="KAB6526712.1"/>
    <property type="molecule type" value="Genomic_DNA"/>
</dbReference>
<evidence type="ECO:0000313" key="10">
    <source>
        <dbReference type="Proteomes" id="UP000061587"/>
    </source>
</evidence>
<dbReference type="EMBL" id="JAKNGO010000041">
    <property type="protein sequence ID" value="MCG4690065.1"/>
    <property type="molecule type" value="Genomic_DNA"/>
</dbReference>
<dbReference type="Pfam" id="PF15495">
    <property type="entry name" value="Fimbrillin_C"/>
    <property type="match status" value="1"/>
</dbReference>
<dbReference type="GO" id="GO:0009418">
    <property type="term" value="C:pilus shaft"/>
    <property type="evidence" value="ECO:0007669"/>
    <property type="project" value="InterPro"/>
</dbReference>
<evidence type="ECO:0000313" key="11">
    <source>
        <dbReference type="Proteomes" id="UP000469427"/>
    </source>
</evidence>
<dbReference type="Proteomes" id="UP000061587">
    <property type="component" value="Chromosome"/>
</dbReference>
<evidence type="ECO:0000313" key="12">
    <source>
        <dbReference type="Proteomes" id="UP000470332"/>
    </source>
</evidence>
<dbReference type="Proteomes" id="UP000469427">
    <property type="component" value="Unassembled WGS sequence"/>
</dbReference>
<name>A0A0P0L1L6_PHOVU</name>
<protein>
    <submittedName>
        <fullName evidence="7">Mfa1 family fimbria major subunit</fullName>
    </submittedName>
</protein>
<evidence type="ECO:0000256" key="2">
    <source>
        <dbReference type="SAM" id="SignalP"/>
    </source>
</evidence>
<dbReference type="Proteomes" id="UP000758576">
    <property type="component" value="Unassembled WGS sequence"/>
</dbReference>
<dbReference type="InterPro" id="IPR029140">
    <property type="entry name" value="Mfa1_C"/>
</dbReference>
<reference evidence="9" key="5">
    <citation type="submission" date="2022-01" db="EMBL/GenBank/DDBJ databases">
        <title>Collection of gut derived symbiotic bacterial strains cultured from healthy donors.</title>
        <authorList>
            <person name="Lin H."/>
            <person name="Kohout C."/>
            <person name="Waligurski E."/>
            <person name="Pamer E.G."/>
        </authorList>
    </citation>
    <scope>NUCLEOTIDE SEQUENCE</scope>
    <source>
        <strain evidence="9">DFI.6.72</strain>
    </source>
</reference>
<dbReference type="Proteomes" id="UP000736888">
    <property type="component" value="Unassembled WGS sequence"/>
</dbReference>
<dbReference type="EMBL" id="JAHPYS010000001">
    <property type="protein sequence ID" value="MBU9137340.1"/>
    <property type="molecule type" value="Genomic_DNA"/>
</dbReference>
<evidence type="ECO:0000313" key="7">
    <source>
        <dbReference type="EMBL" id="MBU9137340.1"/>
    </source>
</evidence>
<dbReference type="RefSeq" id="WP_057098680.1">
    <property type="nucleotide sequence ID" value="NZ_BAABYE010000001.1"/>
</dbReference>
<dbReference type="PROSITE" id="PS51257">
    <property type="entry name" value="PROKAR_LIPOPROTEIN"/>
    <property type="match status" value="1"/>
</dbReference>
<evidence type="ECO:0000313" key="4">
    <source>
        <dbReference type="EMBL" id="ALK83303.1"/>
    </source>
</evidence>
<dbReference type="Gene3D" id="2.60.40.2580">
    <property type="match status" value="1"/>
</dbReference>
<evidence type="ECO:0000313" key="8">
    <source>
        <dbReference type="EMBL" id="MBV3489847.1"/>
    </source>
</evidence>
<dbReference type="EMBL" id="WCXA01000036">
    <property type="protein sequence ID" value="KAB3858126.1"/>
    <property type="molecule type" value="Genomic_DNA"/>
</dbReference>
<dbReference type="Gene3D" id="2.60.40.3690">
    <property type="match status" value="1"/>
</dbReference>
<gene>
    <name evidence="4" type="ORF">BvMPK_0684</name>
    <name evidence="5" type="ORF">GAS37_16365</name>
    <name evidence="6" type="ORF">GAY98_09625</name>
    <name evidence="8" type="ORF">KSX14_14640</name>
    <name evidence="7" type="ORF">KTG10_00975</name>
    <name evidence="9" type="ORF">L0N01_15790</name>
</gene>
<evidence type="ECO:0000313" key="9">
    <source>
        <dbReference type="EMBL" id="MCG4690065.1"/>
    </source>
</evidence>
<evidence type="ECO:0000256" key="1">
    <source>
        <dbReference type="SAM" id="MobiDB-lite"/>
    </source>
</evidence>
<keyword evidence="2" id="KW-0732">Signal</keyword>
<reference evidence="11 12" key="3">
    <citation type="journal article" date="2019" name="Nat. Med.">
        <title>A library of human gut bacterial isolates paired with longitudinal multiomics data enables mechanistic microbiome research.</title>
        <authorList>
            <person name="Poyet M."/>
            <person name="Groussin M."/>
            <person name="Gibbons S.M."/>
            <person name="Avila-Pacheco J."/>
            <person name="Jiang X."/>
            <person name="Kearney S.M."/>
            <person name="Perrotta A.R."/>
            <person name="Berdy B."/>
            <person name="Zhao S."/>
            <person name="Lieberman T.D."/>
            <person name="Swanson P.K."/>
            <person name="Smith M."/>
            <person name="Roesemann S."/>
            <person name="Alexander J.E."/>
            <person name="Rich S.A."/>
            <person name="Livny J."/>
            <person name="Vlamakis H."/>
            <person name="Clish C."/>
            <person name="Bullock K."/>
            <person name="Deik A."/>
            <person name="Scott J."/>
            <person name="Pierce K.A."/>
            <person name="Xavier R.J."/>
            <person name="Alm E.J."/>
        </authorList>
    </citation>
    <scope>NUCLEOTIDE SEQUENCE [LARGE SCALE GENOMIC DNA]</scope>
    <source>
        <strain evidence="6 11">BIOML-A122</strain>
        <strain evidence="5 12">BIOML-A9</strain>
    </source>
</reference>
<dbReference type="Proteomes" id="UP000470332">
    <property type="component" value="Unassembled WGS sequence"/>
</dbReference>
<dbReference type="InterPro" id="IPR047786">
    <property type="entry name" value="Mfa1_fim"/>
</dbReference>
<dbReference type="EMBL" id="CP013020">
    <property type="protein sequence ID" value="ALK83303.1"/>
    <property type="molecule type" value="Genomic_DNA"/>
</dbReference>
<reference evidence="4 10" key="2">
    <citation type="journal article" date="2016" name="Genome Biol. Evol.">
        <title>Extensive mobilome-driven genome diversification in mouse gut-associated Bacteroides vulgatus mpk.</title>
        <authorList>
            <person name="Lange A."/>
            <person name="Beier S."/>
            <person name="Steimle A."/>
            <person name="Autenrieth I.B."/>
            <person name="Huson D.H."/>
            <person name="Frick J.S."/>
        </authorList>
    </citation>
    <scope>NUCLEOTIDE SEQUENCE [LARGE SCALE GENOMIC DNA]</scope>
    <source>
        <strain evidence="10">mpk</strain>
        <strain evidence="4">Mpk</strain>
    </source>
</reference>
<dbReference type="Proteomes" id="UP001200843">
    <property type="component" value="Unassembled WGS sequence"/>
</dbReference>
<evidence type="ECO:0000313" key="6">
    <source>
        <dbReference type="EMBL" id="KAB6526712.1"/>
    </source>
</evidence>
<sequence>MKIKGLLLGMLAYAAMVACTNEDIVKNNVNQPEKVKGNLSLVISSTSNSSRAADNEESGVTDPGIEGESTVTDAVIILNRLDENGNLTKEEFGGYLTKAQLNETTASGETIYNPFFTLANSGWYKVLVVLNPTESIEAIANSQQSTDKSKYEQIAESSYTTTGDITIAAAGQFMMVNKKEIKVDVLSNNYEDPTIKKEVEVERVVSKINYVIAKPNNLYPLTVQTTDYAIAETTSGYYIYPDNKAVRLTGLHKAKNLDNDNSDVWIHEGTDGTDRRAFIKTEKTYGQTGEHIFTLLEPFPKFEYYTTSTDGKLDWTVKLDKYALVNLSNSVYTARHLTDASWENFRTLGLLGVDNMAYMVDPNSKNKNNVTDYDQVFGSYFYNALKNVNADKVDEASDDSQVYFQDLPTANTDINDNEQVGHRLAYCLENIVKKEKQVPALVTGIIFRGQIGDETGEPVGTIYKCNNKFYTSIDAVKADNGADASYDTYENGHCYYYSSEICHNKGDQYMDKAIMRNNIYVLKVTGFENIGGATITIDPSGEESDNNFYLQLNAKIIPWIVRFNNIEF</sequence>
<feature type="signal peptide" evidence="2">
    <location>
        <begin position="1"/>
        <end position="20"/>
    </location>
</feature>
<dbReference type="AlphaFoldDB" id="A0A0P0L1L6"/>
<evidence type="ECO:0000259" key="3">
    <source>
        <dbReference type="Pfam" id="PF15495"/>
    </source>
</evidence>
<reference evidence="10" key="1">
    <citation type="submission" date="2015-10" db="EMBL/GenBank/DDBJ databases">
        <title>Extensive mobilome-driven genome diversification in gut-associated Bacteroides vulgatus mpk.</title>
        <authorList>
            <person name="Beier S."/>
            <person name="Lange A."/>
            <person name="Huson D.H."/>
            <person name="Frick J.-S."/>
            <person name="Autenrieth I.B."/>
        </authorList>
    </citation>
    <scope>NUCLEOTIDE SEQUENCE [LARGE SCALE GENOMIC DNA]</scope>
    <source>
        <strain evidence="10">mpk</strain>
    </source>
</reference>
<feature type="domain" description="Minor fimbrium subunit Mfa1 C-terminal" evidence="3">
    <location>
        <begin position="488"/>
        <end position="564"/>
    </location>
</feature>
<reference evidence="7" key="4">
    <citation type="submission" date="2021-06" db="EMBL/GenBank/DDBJ databases">
        <title>Collection of gut derived symbiotic bacterial strains cultured from healthy donors.</title>
        <authorList>
            <person name="Lin H."/>
            <person name="Littmann E."/>
            <person name="Pamer E.G."/>
        </authorList>
    </citation>
    <scope>NUCLEOTIDE SEQUENCE</scope>
    <source>
        <strain evidence="8">MSK.19.85</strain>
        <strain evidence="7">MSK.6.33</strain>
    </source>
</reference>
<evidence type="ECO:0000313" key="5">
    <source>
        <dbReference type="EMBL" id="KAB3858126.1"/>
    </source>
</evidence>
<feature type="chain" id="PRO_5043127100" evidence="2">
    <location>
        <begin position="21"/>
        <end position="568"/>
    </location>
</feature>
<organism evidence="4 10">
    <name type="scientific">Phocaeicola vulgatus</name>
    <name type="common">Bacteroides vulgatus</name>
    <dbReference type="NCBI Taxonomy" id="821"/>
    <lineage>
        <taxon>Bacteria</taxon>
        <taxon>Pseudomonadati</taxon>
        <taxon>Bacteroidota</taxon>
        <taxon>Bacteroidia</taxon>
        <taxon>Bacteroidales</taxon>
        <taxon>Bacteroidaceae</taxon>
        <taxon>Phocaeicola</taxon>
    </lineage>
</organism>
<dbReference type="EMBL" id="JAHOGA010000036">
    <property type="protein sequence ID" value="MBV3489847.1"/>
    <property type="molecule type" value="Genomic_DNA"/>
</dbReference>
<proteinExistence type="predicted"/>